<dbReference type="SMART" id="SM00228">
    <property type="entry name" value="PDZ"/>
    <property type="match status" value="1"/>
</dbReference>
<keyword evidence="1" id="KW-0472">Membrane</keyword>
<reference evidence="3" key="2">
    <citation type="submission" date="2025-09" db="UniProtKB">
        <authorList>
            <consortium name="Ensembl"/>
        </authorList>
    </citation>
    <scope>IDENTIFICATION</scope>
</reference>
<dbReference type="InterPro" id="IPR001478">
    <property type="entry name" value="PDZ"/>
</dbReference>
<evidence type="ECO:0000313" key="3">
    <source>
        <dbReference type="Ensembl" id="ENSSGRP00000053087.1"/>
    </source>
</evidence>
<keyword evidence="1" id="KW-0812">Transmembrane</keyword>
<evidence type="ECO:0000256" key="1">
    <source>
        <dbReference type="SAM" id="Phobius"/>
    </source>
</evidence>
<protein>
    <recommendedName>
        <fullName evidence="2">PDZ domain-containing protein</fullName>
    </recommendedName>
</protein>
<name>A0A672NT76_SINGR</name>
<sequence>ENGNTQNSYLTLFRAGATCLGFSVVGGRGMGSRLSDGEMRRGIFIKHIAEDRAADLDGRLLLGDQILSVNGEDILQGVTHSEAVQLLRQTSGTVTLQVLSKTPPTC</sequence>
<evidence type="ECO:0000313" key="4">
    <source>
        <dbReference type="Proteomes" id="UP000472262"/>
    </source>
</evidence>
<feature type="domain" description="PDZ" evidence="2">
    <location>
        <begin position="9"/>
        <end position="102"/>
    </location>
</feature>
<organism evidence="3 4">
    <name type="scientific">Sinocyclocheilus grahami</name>
    <name type="common">Dianchi golden-line fish</name>
    <name type="synonym">Barbus grahami</name>
    <dbReference type="NCBI Taxonomy" id="75366"/>
    <lineage>
        <taxon>Eukaryota</taxon>
        <taxon>Metazoa</taxon>
        <taxon>Chordata</taxon>
        <taxon>Craniata</taxon>
        <taxon>Vertebrata</taxon>
        <taxon>Euteleostomi</taxon>
        <taxon>Actinopterygii</taxon>
        <taxon>Neopterygii</taxon>
        <taxon>Teleostei</taxon>
        <taxon>Ostariophysi</taxon>
        <taxon>Cypriniformes</taxon>
        <taxon>Cyprinidae</taxon>
        <taxon>Cyprininae</taxon>
        <taxon>Sinocyclocheilus</taxon>
    </lineage>
</organism>
<keyword evidence="4" id="KW-1185">Reference proteome</keyword>
<accession>A0A672NT76</accession>
<evidence type="ECO:0000259" key="2">
    <source>
        <dbReference type="PROSITE" id="PS50106"/>
    </source>
</evidence>
<dbReference type="Gene3D" id="2.30.42.10">
    <property type="match status" value="1"/>
</dbReference>
<feature type="transmembrane region" description="Helical" evidence="1">
    <location>
        <begin position="12"/>
        <end position="31"/>
    </location>
</feature>
<dbReference type="Pfam" id="PF00595">
    <property type="entry name" value="PDZ"/>
    <property type="match status" value="1"/>
</dbReference>
<reference evidence="3" key="1">
    <citation type="submission" date="2025-08" db="UniProtKB">
        <authorList>
            <consortium name="Ensembl"/>
        </authorList>
    </citation>
    <scope>IDENTIFICATION</scope>
</reference>
<dbReference type="AlphaFoldDB" id="A0A672NT76"/>
<dbReference type="SUPFAM" id="SSF50156">
    <property type="entry name" value="PDZ domain-like"/>
    <property type="match status" value="1"/>
</dbReference>
<dbReference type="Proteomes" id="UP000472262">
    <property type="component" value="Unassembled WGS sequence"/>
</dbReference>
<dbReference type="Ensembl" id="ENSSGRT00000056724.1">
    <property type="protein sequence ID" value="ENSSGRP00000053087.1"/>
    <property type="gene ID" value="ENSSGRG00000028036.1"/>
</dbReference>
<dbReference type="PANTHER" id="PTHR19964:SF92">
    <property type="entry name" value="PATJ HOMOLOG"/>
    <property type="match status" value="1"/>
</dbReference>
<proteinExistence type="predicted"/>
<dbReference type="InterPro" id="IPR051342">
    <property type="entry name" value="PDZ_scaffold"/>
</dbReference>
<dbReference type="PANTHER" id="PTHR19964">
    <property type="entry name" value="MULTIPLE PDZ DOMAIN PROTEIN"/>
    <property type="match status" value="1"/>
</dbReference>
<dbReference type="PROSITE" id="PS50106">
    <property type="entry name" value="PDZ"/>
    <property type="match status" value="1"/>
</dbReference>
<keyword evidence="1" id="KW-1133">Transmembrane helix</keyword>
<dbReference type="InterPro" id="IPR036034">
    <property type="entry name" value="PDZ_sf"/>
</dbReference>